<feature type="domain" description="AMP-dependent synthetase/ligase" evidence="1">
    <location>
        <begin position="29"/>
        <end position="409"/>
    </location>
</feature>
<dbReference type="RefSeq" id="WP_136546538.1">
    <property type="nucleotide sequence ID" value="NZ_CP031093.1"/>
</dbReference>
<dbReference type="InterPro" id="IPR020845">
    <property type="entry name" value="AMP-binding_CS"/>
</dbReference>
<keyword evidence="3" id="KW-0436">Ligase</keyword>
<evidence type="ECO:0000313" key="4">
    <source>
        <dbReference type="Proteomes" id="UP000298049"/>
    </source>
</evidence>
<reference evidence="3 4" key="1">
    <citation type="submission" date="2018-07" db="EMBL/GenBank/DDBJ databases">
        <title>Marsedoiliclastica nanhaica gen. nov. sp. nov., a novel marine hydrocarbonoclastic bacterium isolated from an in-situ enriched hydrocarbon-degrading consortium in deep-sea sediment.</title>
        <authorList>
            <person name="Dong C."/>
            <person name="Ma T."/>
            <person name="Liu R."/>
            <person name="Shao Z."/>
        </authorList>
    </citation>
    <scope>NUCLEOTIDE SEQUENCE [LARGE SCALE GENOMIC DNA]</scope>
    <source>
        <strain evidence="4">soil36-7</strain>
    </source>
</reference>
<evidence type="ECO:0000259" key="2">
    <source>
        <dbReference type="Pfam" id="PF13193"/>
    </source>
</evidence>
<accession>A0A4P7XE51</accession>
<dbReference type="Pfam" id="PF00501">
    <property type="entry name" value="AMP-binding"/>
    <property type="match status" value="1"/>
</dbReference>
<dbReference type="PROSITE" id="PS00455">
    <property type="entry name" value="AMP_BINDING"/>
    <property type="match status" value="1"/>
</dbReference>
<proteinExistence type="predicted"/>
<dbReference type="KEGG" id="hmi:soil367_02365"/>
<dbReference type="Gene3D" id="3.30.300.30">
    <property type="match status" value="1"/>
</dbReference>
<dbReference type="PANTHER" id="PTHR43767">
    <property type="entry name" value="LONG-CHAIN-FATTY-ACID--COA LIGASE"/>
    <property type="match status" value="1"/>
</dbReference>
<name>A0A4P7XE51_9ALTE</name>
<dbReference type="InterPro" id="IPR000873">
    <property type="entry name" value="AMP-dep_synth/lig_dom"/>
</dbReference>
<dbReference type="GO" id="GO:0016878">
    <property type="term" value="F:acid-thiol ligase activity"/>
    <property type="evidence" value="ECO:0007669"/>
    <property type="project" value="UniProtKB-ARBA"/>
</dbReference>
<dbReference type="Gene3D" id="3.40.50.12780">
    <property type="entry name" value="N-terminal domain of ligase-like"/>
    <property type="match status" value="1"/>
</dbReference>
<dbReference type="PANTHER" id="PTHR43767:SF1">
    <property type="entry name" value="NONRIBOSOMAL PEPTIDE SYNTHASE PES1 (EUROFUNG)-RELATED"/>
    <property type="match status" value="1"/>
</dbReference>
<keyword evidence="4" id="KW-1185">Reference proteome</keyword>
<dbReference type="OrthoDB" id="9803968at2"/>
<feature type="domain" description="AMP-binding enzyme C-terminal" evidence="2">
    <location>
        <begin position="463"/>
        <end position="539"/>
    </location>
</feature>
<organism evidence="3 4">
    <name type="scientific">Hydrocarboniclastica marina</name>
    <dbReference type="NCBI Taxonomy" id="2259620"/>
    <lineage>
        <taxon>Bacteria</taxon>
        <taxon>Pseudomonadati</taxon>
        <taxon>Pseudomonadota</taxon>
        <taxon>Gammaproteobacteria</taxon>
        <taxon>Alteromonadales</taxon>
        <taxon>Alteromonadaceae</taxon>
        <taxon>Hydrocarboniclastica</taxon>
    </lineage>
</organism>
<dbReference type="InterPro" id="IPR025110">
    <property type="entry name" value="AMP-bd_C"/>
</dbReference>
<dbReference type="NCBIfam" id="NF006181">
    <property type="entry name" value="PRK08314.1"/>
    <property type="match status" value="1"/>
</dbReference>
<dbReference type="InterPro" id="IPR045851">
    <property type="entry name" value="AMP-bd_C_sf"/>
</dbReference>
<sequence>MFDRHYAAWPDHVPRHLTLPQTSVFSNLEVSALRYPKRNAIVYYDSSITYEALHKDAEALAGYLKNCGVGKGDRVLLYMQNAPQFITAYFAILRANAVVVPVNPMNRATELEHYVADTSATVCICGQELVGFVEPLLGDKTTLQNVVVAAYSDALNVETDLDLPAEVRAPRAELSHPQMIAWNDALNAGHVPGPLTVGPDDLAVFPYSSGTTGAPKGCMHTHRSVMATAVHGVVWTHSTVESTILATLPYFHVTGMQSAMNGPIYSGATIVLMTRWDRKVAAQLIQKYRITRWVNIATMAIDFLSAPDVGEYDLSSLNNISGGGAAMPKAIEAKLYELTGLHYVEGYGLSETIAATHLNPITRPKAQCLGIPVFDVDSRIIEIDSGKELGPNEVGEIITHGPQLFQGYWNRPEETARSFIEIDGKQFFRTGDMGYYDDEGYFFLVDRVKRMINASGFKVWPSEVESLMYRHPAIRECCIISSPHPRRGETVKACVVLKDEAGAVTEEDVIAWCKEEMAAYKVPATVEFVDELPRSPTGKLMWRVLQEQEWKKAAS</sequence>
<dbReference type="Proteomes" id="UP000298049">
    <property type="component" value="Chromosome"/>
</dbReference>
<protein>
    <submittedName>
        <fullName evidence="3">Long-chain fatty acid--CoA ligase</fullName>
    </submittedName>
</protein>
<dbReference type="Pfam" id="PF13193">
    <property type="entry name" value="AMP-binding_C"/>
    <property type="match status" value="1"/>
</dbReference>
<evidence type="ECO:0000259" key="1">
    <source>
        <dbReference type="Pfam" id="PF00501"/>
    </source>
</evidence>
<dbReference type="EMBL" id="CP031093">
    <property type="protein sequence ID" value="QCF24885.1"/>
    <property type="molecule type" value="Genomic_DNA"/>
</dbReference>
<dbReference type="SUPFAM" id="SSF56801">
    <property type="entry name" value="Acetyl-CoA synthetase-like"/>
    <property type="match status" value="1"/>
</dbReference>
<evidence type="ECO:0000313" key="3">
    <source>
        <dbReference type="EMBL" id="QCF24885.1"/>
    </source>
</evidence>
<dbReference type="AlphaFoldDB" id="A0A4P7XE51"/>
<dbReference type="InterPro" id="IPR050237">
    <property type="entry name" value="ATP-dep_AMP-bd_enzyme"/>
</dbReference>
<gene>
    <name evidence="3" type="ORF">soil367_02365</name>
</gene>
<dbReference type="InterPro" id="IPR042099">
    <property type="entry name" value="ANL_N_sf"/>
</dbReference>